<dbReference type="EMBL" id="QZBM01001210">
    <property type="protein sequence ID" value="THZ05353.1"/>
    <property type="molecule type" value="Genomic_DNA"/>
</dbReference>
<evidence type="ECO:0000313" key="4">
    <source>
        <dbReference type="Proteomes" id="UP000308005"/>
    </source>
</evidence>
<dbReference type="Pfam" id="PF13561">
    <property type="entry name" value="adh_short_C2"/>
    <property type="match status" value="1"/>
</dbReference>
<evidence type="ECO:0000256" key="2">
    <source>
        <dbReference type="ARBA" id="ARBA00023002"/>
    </source>
</evidence>
<sequence length="256" mass="27227">MAPNTILFLGAGGNIGASSVKLFKSKGYKVASVARTIRKEVAEHSDLVMTADFSDPTTIKGIFETVEREIGVPNVVIYNPYSWSIGTDPSNPLSTPIEGVQKDLAINTVSAYAVAQAAVETFDKLPSDVKKTFIYTGNTSNTAIVPMALLLGLTKSSIWYMIQSVVATPRSISAGYHFYCVVERTPAGKAMYGIPGPGHAEFFLEDQGEALTTLVRGKGYTRSEGNGAAILPVRAMEDVVDAGYGLPGTVEAEYGS</sequence>
<organism evidence="3 4">
    <name type="scientific">Aureobasidium pullulans</name>
    <name type="common">Black yeast</name>
    <name type="synonym">Pullularia pullulans</name>
    <dbReference type="NCBI Taxonomy" id="5580"/>
    <lineage>
        <taxon>Eukaryota</taxon>
        <taxon>Fungi</taxon>
        <taxon>Dikarya</taxon>
        <taxon>Ascomycota</taxon>
        <taxon>Pezizomycotina</taxon>
        <taxon>Dothideomycetes</taxon>
        <taxon>Dothideomycetidae</taxon>
        <taxon>Dothideales</taxon>
        <taxon>Saccotheciaceae</taxon>
        <taxon>Aureobasidium</taxon>
    </lineage>
</organism>
<dbReference type="Gene3D" id="3.40.50.720">
    <property type="entry name" value="NAD(P)-binding Rossmann-like Domain"/>
    <property type="match status" value="1"/>
</dbReference>
<comment type="similarity">
    <text evidence="1">Belongs to the short-chain dehydrogenases/reductases (SDR) family.</text>
</comment>
<evidence type="ECO:0000256" key="1">
    <source>
        <dbReference type="ARBA" id="ARBA00006484"/>
    </source>
</evidence>
<evidence type="ECO:0000313" key="3">
    <source>
        <dbReference type="EMBL" id="THZ05353.1"/>
    </source>
</evidence>
<dbReference type="SUPFAM" id="SSF51735">
    <property type="entry name" value="NAD(P)-binding Rossmann-fold domains"/>
    <property type="match status" value="1"/>
</dbReference>
<protein>
    <submittedName>
        <fullName evidence="3">NAD(P)-binding protein</fullName>
    </submittedName>
</protein>
<dbReference type="PANTHER" id="PTHR43669">
    <property type="entry name" value="5-KETO-D-GLUCONATE 5-REDUCTASE"/>
    <property type="match status" value="1"/>
</dbReference>
<keyword evidence="2" id="KW-0560">Oxidoreductase</keyword>
<accession>A0A4S9S5X9</accession>
<dbReference type="InterPro" id="IPR002347">
    <property type="entry name" value="SDR_fam"/>
</dbReference>
<name>A0A4S9S5X9_AURPU</name>
<dbReference type="AlphaFoldDB" id="A0A4S9S5X9"/>
<dbReference type="GO" id="GO:0016491">
    <property type="term" value="F:oxidoreductase activity"/>
    <property type="evidence" value="ECO:0007669"/>
    <property type="project" value="UniProtKB-KW"/>
</dbReference>
<dbReference type="Proteomes" id="UP000308005">
    <property type="component" value="Unassembled WGS sequence"/>
</dbReference>
<gene>
    <name evidence="3" type="ORF">D6C91_10510</name>
</gene>
<reference evidence="3 4" key="1">
    <citation type="submission" date="2018-10" db="EMBL/GenBank/DDBJ databases">
        <title>Fifty Aureobasidium pullulans genomes reveal a recombining polyextremotolerant generalist.</title>
        <authorList>
            <person name="Gostincar C."/>
            <person name="Turk M."/>
            <person name="Zajc J."/>
            <person name="Gunde-Cimerman N."/>
        </authorList>
    </citation>
    <scope>NUCLEOTIDE SEQUENCE [LARGE SCALE GENOMIC DNA]</scope>
    <source>
        <strain evidence="3 4">EXF-3863</strain>
    </source>
</reference>
<dbReference type="InterPro" id="IPR036291">
    <property type="entry name" value="NAD(P)-bd_dom_sf"/>
</dbReference>
<comment type="caution">
    <text evidence="3">The sequence shown here is derived from an EMBL/GenBank/DDBJ whole genome shotgun (WGS) entry which is preliminary data.</text>
</comment>
<dbReference type="PANTHER" id="PTHR43669:SF4">
    <property type="entry name" value="SHORT-CHAIN DEHYDROGENASE"/>
    <property type="match status" value="1"/>
</dbReference>
<proteinExistence type="inferred from homology"/>